<dbReference type="Pfam" id="PF02801">
    <property type="entry name" value="Ketoacyl-synt_C"/>
    <property type="match status" value="2"/>
</dbReference>
<dbReference type="InterPro" id="IPR020843">
    <property type="entry name" value="ER"/>
</dbReference>
<dbReference type="SMART" id="SM00829">
    <property type="entry name" value="PKS_ER"/>
    <property type="match status" value="1"/>
</dbReference>
<reference evidence="12" key="1">
    <citation type="journal article" date="2019" name="Int. J. Syst. Evol. Microbiol.">
        <title>The Global Catalogue of Microorganisms (GCM) 10K type strain sequencing project: providing services to taxonomists for standard genome sequencing and annotation.</title>
        <authorList>
            <consortium name="The Broad Institute Genomics Platform"/>
            <consortium name="The Broad Institute Genome Sequencing Center for Infectious Disease"/>
            <person name="Wu L."/>
            <person name="Ma J."/>
        </authorList>
    </citation>
    <scope>NUCLEOTIDE SEQUENCE [LARGE SCALE GENOMIC DNA]</scope>
    <source>
        <strain evidence="12">JCM 17388</strain>
    </source>
</reference>
<sequence length="3135" mass="326752">MSARLPRADGPAAFWRLLRSGEDAITEVPAGRWDADALYDRDVTVAGKANTRWGGFLDEVVAFDAALFGISPREAVAMDPQQRLMLELGWEVLEDAGLAPDTLSGSRTGVFVGAVADDYAALLHRRGLPAITQHTLTGLHRGIIANRISYAFGLAGPSMTMDTGQSSSLVAVHLACESLLRGESTLALAGGVNLNLAPESTVSAAKFGALSPDGRCFVFDARANGYVRGEGGGLVLLKRLADAVADGDEIRCVIRGSAINNDGGGAGLTVPRGRAQEEVIRLACERAGVEPGDIQYVELHGTGTRVGDPVEAAALGAVLGAARAPGHPLAVGSAKTNVGHLEGAAGIVGLLKVVLSIGHGELPASRNYETPNPAIPMESLNLRVQSETGPWPRPDLPVLAGVSSFGMGGTNCHVVLSGPPPASGEEPIRRGMSLVPWVVSGNGRAALREQAERLLSFVEERPGRDPLDTGLSLATTRASLTHRAVVTGGDRAELLAALTELARDGVSPEVSRDVASATGRCAVLFSGQGAQRPGMGAGLYGAFPVFAEAFDAACPEPVKEVLFGGSELIDQTVYAQRGLFAFEVALFRLLESWGVVPDFVGGHSVGEIAAAHVAGVWSLEDACRVVEARGRLMQALPPGGAMAAIAASESDIAAYLNERVGLAAVNGPASVVVSGDEDAVEALLNQLDGIRTKRLRVSHAFHSARMDPMLADFRTVLESVSWDRPRIPLVSTLTGALADPEEIASAEYWVRQVREPVRFGDAVRTLEAEGVTTLLEAGPSPALSAMGAQDAALFVSPVRKDQPDPEALTRAVGRLWTRGVTVDWSALFAGSGARRVDLPTYAFQRERYWFDTGTNTDTDTNAYTNAHAEVPASPADRRRPTLELVRAHAATVLGHPRPELVDTSRTFKELGFDSHLTVELRDQLVAATGLSLPTTLLFDHPTCLALAEHLSSRAADPLGGAGEPTVSAGSDEPIAIVGIGCRFPGGVASPEDLWRLVADERDAISEFPADRGWDLDGLYAPDADRLGTSYTRAGGFLDDVSGFDPAFFGISPREATAMDPQQRLLLETSWEALERAGVVPGSLRGTRTGVFVGAMAQSYGPPLHAPEEGLDGYLLTGGSPSVASGRIAYTLGLEGPAMTVDTACSSSLLALHLAVQALRRGECEAALAGGVAVMATPGMFVEFSRQRGLAADGRCRAYAAGANGTAWAEGAGMVLLERLSDARRNGHPVLALVRGTATNSDGASNGLTAPSGSAQQRVIRQALADAGVAAHEVDVVEGHGTGTALGDPIEAHALLATYGRTRPEPLWLGSLKSNIGHAQAAAGIGGVIKMVQALRHATLPKTLHVDEPSPHVDWSAGAVRLLTEAVPWERGGHSRRAGVSSFGISGSNVHVILEEAPESGEATAEGSVPPVVPVVLSGRSAEALRAAAARLAPLLDTENTENTENTEKSTNGASGVEPVDVAASLLRLRSAFDHRAVAVVADRHELGRALAATAEGEQVPEVVEGVATDPGRTVFVFPGQGSQWLGMAEDLLEWSPAFAKVIADCEGALSSFVDWKLTDVLRGAPGAPSLERVDVVQPALFAVMAGLAGLWRSYGVEPDAVVGHSQGEIAAAYVAGALSLEDATRIVVLRSRIVAERLSGAGGLLSVALSSSEASARIARWAGRLSLAVVNGPSAVVVAGEPEALDELAAACESEGVRARRIAVDYASHSPQVEPIAEELLAALRPVTPRAGTVGFCSTVTGDWVDTSTLDAGYWFRNLRETVRFEEAVRRLADEGHGVFVEVSPHPVLTAGVEDTVGDDALVVGSLRRNEEGPRRFLTSLARTWVRGVPVNWEPVFAGAPARRVDLPTYPFQRQPYWLAPSAAAGDVSGLGFTATGHPLLGAMLPLAATETATGTVPTGTAPNGTVLTGTVSLETHPWLADHAVAHAPVLPGTALVDMVVRAGDEVGCGVIEELTLRTPLVLPERGGVRVQVRVEAPAEPGTRAVSVHSAPQGDPGAAWTLHATGTLVESPPSTTVPVRPVAEDGAWPPDGAVAVDVEEGYLRLAERGYHYGPVFRGLRALWRRGEEVFAELALPEEARGDAALFLLHPALLDAALHAALLRGGAGGDENAGNAGSNGNAEGAGNAGGDGNADLRLPFSWSGLELHAAGASSMRVRVAPAGTDAVSITAVDAEGGPVVSARSLVFRPVSPDQLVTSVRTEPDSLFGLEWAEAPTATEEGAEITVLPAGTAATGPGEVRAEVWRVLAGIRAWLAEDRSPGARLVVTTRGAVTVDGDGDVPDLAGAAIWGMVRAAQAEQPGLIALVDLDADAPPAEAAELAGYLESGADTQLAIRAGRAFAPRLARASGHPGGGVLTPPPDAVRWRLDRTPGGTLENLALVECPAESGPPGPGRVRVAVRAAGLNFRDVLVSLGMYPEPDVLMGIEAAGVVVEVGPGVTDLREGDRVLGLFDGAFGPVADTDGRSLAPMPGGWSFGDAASIATVFLTAYYGLVDLAGLRAGEAVLVHAGAGGVGMAAVQLARHLGAEVFATASPGKWDTLRELGLDDDHIASSRSLEFRDRFLAVTGGRGVDVVLNSLAGKFVDASLDLLPKGGRFVEIGKTDLRDPEEVAAAHPDVLYRWFDLTRLAAAEGDEAIPERVHAMLAEVLALFERGALRRLPVRTWEVGRAPEAFRFLSQARHVGKVVLLMPAALDLRGTVLITGGTGTLGALTARHLVTGHGVRNLLLTSRRGAEAPGVGELVEELTGLGADVTVAACDVADRDALAGLLAEVPADRPLTGVVHAAGLLDDGLVTSLTRRSLDAVMRPKAEAAWHLHELTRDADLGMFVLFSSIAGVAGIPGQANYAAANAFLDGLAQHRRARGLPATSLAWGLWAEDSGMTGHLADADRARMSRLGIGRLATPDGLALFDAARTRTDAVLVPVRLSAGAEPDGVRPLLRGAIDVPSRRRGAADAPARPETGAEPLGTRLARLSPAERETAVLELIRRQVATVLGHASVSAVGDGRTFEQLGFDSLTAVELRNRLTGQTGLRLPATLVFDYPSVTALTGHLLAELVPDDTPTAAGLLDDLGRWRAASSALTPSETERAAITDGLRALLARWDTSGTSGTSGTGLDHDLEASTADELFTIIKNEFGKS</sequence>
<evidence type="ECO:0000256" key="4">
    <source>
        <dbReference type="ARBA" id="ARBA00023268"/>
    </source>
</evidence>
<gene>
    <name evidence="11" type="ORF">GCM10022252_12500</name>
</gene>
<keyword evidence="5" id="KW-0012">Acyltransferase</keyword>
<dbReference type="InterPro" id="IPR013968">
    <property type="entry name" value="PKS_KR"/>
</dbReference>
<dbReference type="CDD" id="cd00833">
    <property type="entry name" value="PKS"/>
    <property type="match status" value="2"/>
</dbReference>
<dbReference type="InterPro" id="IPR016039">
    <property type="entry name" value="Thiolase-like"/>
</dbReference>
<dbReference type="Gene3D" id="3.40.47.10">
    <property type="match status" value="2"/>
</dbReference>
<dbReference type="InterPro" id="IPR018201">
    <property type="entry name" value="Ketoacyl_synth_AS"/>
</dbReference>
<evidence type="ECO:0000256" key="5">
    <source>
        <dbReference type="ARBA" id="ARBA00023315"/>
    </source>
</evidence>
<dbReference type="InterPro" id="IPR016035">
    <property type="entry name" value="Acyl_Trfase/lysoPLipase"/>
</dbReference>
<keyword evidence="2" id="KW-0597">Phosphoprotein</keyword>
<dbReference type="PROSITE" id="PS01162">
    <property type="entry name" value="QOR_ZETA_CRYSTAL"/>
    <property type="match status" value="1"/>
</dbReference>
<name>A0ABP8AHP4_9ACTN</name>
<dbReference type="SMART" id="SM01294">
    <property type="entry name" value="PKS_PP_betabranch"/>
    <property type="match status" value="1"/>
</dbReference>
<dbReference type="InterPro" id="IPR020806">
    <property type="entry name" value="PKS_PP-bd"/>
</dbReference>
<dbReference type="InterPro" id="IPR014043">
    <property type="entry name" value="Acyl_transferase_dom"/>
</dbReference>
<dbReference type="Pfam" id="PF21089">
    <property type="entry name" value="PKS_DH_N"/>
    <property type="match status" value="1"/>
</dbReference>
<dbReference type="InterPro" id="IPR016036">
    <property type="entry name" value="Malonyl_transacylase_ACP-bd"/>
</dbReference>
<dbReference type="InterPro" id="IPR011032">
    <property type="entry name" value="GroES-like_sf"/>
</dbReference>
<evidence type="ECO:0000259" key="9">
    <source>
        <dbReference type="PROSITE" id="PS52004"/>
    </source>
</evidence>
<evidence type="ECO:0000313" key="11">
    <source>
        <dbReference type="EMBL" id="GAA4184117.1"/>
    </source>
</evidence>
<evidence type="ECO:0000256" key="6">
    <source>
        <dbReference type="PROSITE-ProRule" id="PRU01363"/>
    </source>
</evidence>
<feature type="domain" description="Carrier" evidence="8">
    <location>
        <begin position="2978"/>
        <end position="3053"/>
    </location>
</feature>
<dbReference type="InterPro" id="IPR002364">
    <property type="entry name" value="Quin_OxRdtase/zeta-crystal_CS"/>
</dbReference>
<dbReference type="Pfam" id="PF16197">
    <property type="entry name" value="KAsynt_C_assoc"/>
    <property type="match status" value="2"/>
</dbReference>
<feature type="domain" description="Ketosynthase family 3 (KS3)" evidence="9">
    <location>
        <begin position="1"/>
        <end position="418"/>
    </location>
</feature>
<feature type="active site" description="Proton donor; for dehydratase activity" evidence="6">
    <location>
        <position position="2094"/>
    </location>
</feature>
<dbReference type="PROSITE" id="PS00606">
    <property type="entry name" value="KS3_1"/>
    <property type="match status" value="1"/>
</dbReference>
<dbReference type="Gene3D" id="3.90.180.10">
    <property type="entry name" value="Medium-chain alcohol dehydrogenases, catalytic domain"/>
    <property type="match status" value="1"/>
</dbReference>
<evidence type="ECO:0000256" key="3">
    <source>
        <dbReference type="ARBA" id="ARBA00022679"/>
    </source>
</evidence>
<dbReference type="Pfam" id="PF00109">
    <property type="entry name" value="ketoacyl-synt"/>
    <property type="match status" value="2"/>
</dbReference>
<dbReference type="PROSITE" id="PS52019">
    <property type="entry name" value="PKS_MFAS_DH"/>
    <property type="match status" value="1"/>
</dbReference>
<organism evidence="11 12">
    <name type="scientific">Streptosporangium oxazolinicum</name>
    <dbReference type="NCBI Taxonomy" id="909287"/>
    <lineage>
        <taxon>Bacteria</taxon>
        <taxon>Bacillati</taxon>
        <taxon>Actinomycetota</taxon>
        <taxon>Actinomycetes</taxon>
        <taxon>Streptosporangiales</taxon>
        <taxon>Streptosporangiaceae</taxon>
        <taxon>Streptosporangium</taxon>
    </lineage>
</organism>
<evidence type="ECO:0000259" key="10">
    <source>
        <dbReference type="PROSITE" id="PS52019"/>
    </source>
</evidence>
<keyword evidence="1" id="KW-0596">Phosphopantetheine</keyword>
<dbReference type="Pfam" id="PF22953">
    <property type="entry name" value="SpnB_Rossmann"/>
    <property type="match status" value="1"/>
</dbReference>
<dbReference type="Pfam" id="PF13602">
    <property type="entry name" value="ADH_zinc_N_2"/>
    <property type="match status" value="1"/>
</dbReference>
<evidence type="ECO:0000313" key="12">
    <source>
        <dbReference type="Proteomes" id="UP001501251"/>
    </source>
</evidence>
<evidence type="ECO:0008006" key="13">
    <source>
        <dbReference type="Google" id="ProtNLM"/>
    </source>
</evidence>
<dbReference type="InterPro" id="IPR014030">
    <property type="entry name" value="Ketoacyl_synth_N"/>
</dbReference>
<dbReference type="InterPro" id="IPR049552">
    <property type="entry name" value="PKS_DH_N"/>
</dbReference>
<dbReference type="SUPFAM" id="SSF50129">
    <property type="entry name" value="GroES-like"/>
    <property type="match status" value="1"/>
</dbReference>
<dbReference type="SUPFAM" id="SSF53901">
    <property type="entry name" value="Thiolase-like"/>
    <property type="match status" value="2"/>
</dbReference>
<evidence type="ECO:0000256" key="1">
    <source>
        <dbReference type="ARBA" id="ARBA00022450"/>
    </source>
</evidence>
<evidence type="ECO:0000259" key="8">
    <source>
        <dbReference type="PROSITE" id="PS50075"/>
    </source>
</evidence>
<keyword evidence="4" id="KW-0511">Multifunctional enzyme</keyword>
<dbReference type="InterPro" id="IPR049900">
    <property type="entry name" value="PKS_mFAS_DH"/>
</dbReference>
<dbReference type="Gene3D" id="3.10.129.110">
    <property type="entry name" value="Polyketide synthase dehydratase"/>
    <property type="match status" value="1"/>
</dbReference>
<feature type="domain" description="PKS/mFAS DH" evidence="10">
    <location>
        <begin position="1878"/>
        <end position="2195"/>
    </location>
</feature>
<feature type="region of interest" description="C-terminal hotdog fold" evidence="6">
    <location>
        <begin position="2033"/>
        <end position="2195"/>
    </location>
</feature>
<keyword evidence="3" id="KW-0808">Transferase</keyword>
<feature type="region of interest" description="Disordered" evidence="7">
    <location>
        <begin position="1435"/>
        <end position="1456"/>
    </location>
</feature>
<dbReference type="EMBL" id="BAABAQ010000002">
    <property type="protein sequence ID" value="GAA4184117.1"/>
    <property type="molecule type" value="Genomic_DNA"/>
</dbReference>
<dbReference type="SMART" id="SM00823">
    <property type="entry name" value="PKS_PP"/>
    <property type="match status" value="2"/>
</dbReference>
<dbReference type="SMART" id="SM00827">
    <property type="entry name" value="PKS_AT"/>
    <property type="match status" value="2"/>
</dbReference>
<dbReference type="PANTHER" id="PTHR43775">
    <property type="entry name" value="FATTY ACID SYNTHASE"/>
    <property type="match status" value="1"/>
</dbReference>
<dbReference type="InterPro" id="IPR049551">
    <property type="entry name" value="PKS_DH_C"/>
</dbReference>
<feature type="domain" description="Ketosynthase family 3 (KS3)" evidence="9">
    <location>
        <begin position="971"/>
        <end position="1395"/>
    </location>
</feature>
<dbReference type="InterPro" id="IPR057326">
    <property type="entry name" value="KR_dom"/>
</dbReference>
<dbReference type="InterPro" id="IPR020841">
    <property type="entry name" value="PKS_Beta-ketoAc_synthase_dom"/>
</dbReference>
<feature type="domain" description="Carrier" evidence="8">
    <location>
        <begin position="879"/>
        <end position="954"/>
    </location>
</feature>
<dbReference type="Gene3D" id="3.40.366.10">
    <property type="entry name" value="Malonyl-Coenzyme A Acyl Carrier Protein, domain 2"/>
    <property type="match status" value="2"/>
</dbReference>
<protein>
    <recommendedName>
        <fullName evidence="13">Type I polyketide synthase</fullName>
    </recommendedName>
</protein>
<dbReference type="Gene3D" id="3.40.50.720">
    <property type="entry name" value="NAD(P)-binding Rossmann-like Domain"/>
    <property type="match status" value="3"/>
</dbReference>
<dbReference type="InterPro" id="IPR009081">
    <property type="entry name" value="PP-bd_ACP"/>
</dbReference>
<dbReference type="Pfam" id="PF00698">
    <property type="entry name" value="Acyl_transf_1"/>
    <property type="match status" value="2"/>
</dbReference>
<dbReference type="InterPro" id="IPR001227">
    <property type="entry name" value="Ac_transferase_dom_sf"/>
</dbReference>
<dbReference type="InterPro" id="IPR036291">
    <property type="entry name" value="NAD(P)-bd_dom_sf"/>
</dbReference>
<keyword evidence="12" id="KW-1185">Reference proteome</keyword>
<feature type="active site" description="Proton acceptor; for dehydratase activity" evidence="6">
    <location>
        <position position="1923"/>
    </location>
</feature>
<proteinExistence type="predicted"/>
<dbReference type="Pfam" id="PF08240">
    <property type="entry name" value="ADH_N"/>
    <property type="match status" value="1"/>
</dbReference>
<feature type="region of interest" description="N-terminal hotdog fold" evidence="6">
    <location>
        <begin position="1878"/>
        <end position="2015"/>
    </location>
</feature>
<dbReference type="CDD" id="cd05195">
    <property type="entry name" value="enoyl_red"/>
    <property type="match status" value="1"/>
</dbReference>
<dbReference type="InterPro" id="IPR036736">
    <property type="entry name" value="ACP-like_sf"/>
</dbReference>
<dbReference type="SUPFAM" id="SSF52151">
    <property type="entry name" value="FabD/lysophospholipase-like"/>
    <property type="match status" value="2"/>
</dbReference>
<dbReference type="SUPFAM" id="SSF55048">
    <property type="entry name" value="Probable ACP-binding domain of malonyl-CoA ACP transacylase"/>
    <property type="match status" value="2"/>
</dbReference>
<dbReference type="Gene3D" id="3.30.70.3290">
    <property type="match status" value="2"/>
</dbReference>
<evidence type="ECO:0000256" key="2">
    <source>
        <dbReference type="ARBA" id="ARBA00022553"/>
    </source>
</evidence>
<dbReference type="InterPro" id="IPR013154">
    <property type="entry name" value="ADH-like_N"/>
</dbReference>
<dbReference type="PROSITE" id="PS52004">
    <property type="entry name" value="KS3_2"/>
    <property type="match status" value="2"/>
</dbReference>
<dbReference type="PROSITE" id="PS00012">
    <property type="entry name" value="PHOSPHOPANTETHEINE"/>
    <property type="match status" value="1"/>
</dbReference>
<dbReference type="Pfam" id="PF08659">
    <property type="entry name" value="KR"/>
    <property type="match status" value="1"/>
</dbReference>
<dbReference type="InterPro" id="IPR006162">
    <property type="entry name" value="Ppantetheine_attach_site"/>
</dbReference>
<dbReference type="PANTHER" id="PTHR43775:SF51">
    <property type="entry name" value="INACTIVE PHENOLPHTHIOCEROL SYNTHESIS POLYKETIDE SYNTHASE TYPE I PKS1-RELATED"/>
    <property type="match status" value="1"/>
</dbReference>
<dbReference type="InterPro" id="IPR042104">
    <property type="entry name" value="PKS_dehydratase_sf"/>
</dbReference>
<dbReference type="InterPro" id="IPR050091">
    <property type="entry name" value="PKS_NRPS_Biosynth_Enz"/>
</dbReference>
<dbReference type="PROSITE" id="PS50075">
    <property type="entry name" value="CARRIER"/>
    <property type="match status" value="2"/>
</dbReference>
<dbReference type="Pfam" id="PF00550">
    <property type="entry name" value="PP-binding"/>
    <property type="match status" value="2"/>
</dbReference>
<dbReference type="SMART" id="SM00825">
    <property type="entry name" value="PKS_KS"/>
    <property type="match status" value="2"/>
</dbReference>
<dbReference type="SUPFAM" id="SSF47336">
    <property type="entry name" value="ACP-like"/>
    <property type="match status" value="2"/>
</dbReference>
<dbReference type="InterPro" id="IPR014031">
    <property type="entry name" value="Ketoacyl_synth_C"/>
</dbReference>
<dbReference type="InterPro" id="IPR020807">
    <property type="entry name" value="PKS_DH"/>
</dbReference>
<dbReference type="InterPro" id="IPR055123">
    <property type="entry name" value="SpnB-like_Rossmann"/>
</dbReference>
<dbReference type="Gene3D" id="1.10.1200.10">
    <property type="entry name" value="ACP-like"/>
    <property type="match status" value="2"/>
</dbReference>
<dbReference type="Pfam" id="PF14765">
    <property type="entry name" value="PS-DH"/>
    <property type="match status" value="1"/>
</dbReference>
<accession>A0ABP8AHP4</accession>
<evidence type="ECO:0000256" key="7">
    <source>
        <dbReference type="SAM" id="MobiDB-lite"/>
    </source>
</evidence>
<dbReference type="SMART" id="SM00826">
    <property type="entry name" value="PKS_DH"/>
    <property type="match status" value="1"/>
</dbReference>
<comment type="caution">
    <text evidence="11">The sequence shown here is derived from an EMBL/GenBank/DDBJ whole genome shotgun (WGS) entry which is preliminary data.</text>
</comment>
<dbReference type="InterPro" id="IPR032821">
    <property type="entry name" value="PKS_assoc"/>
</dbReference>
<dbReference type="Proteomes" id="UP001501251">
    <property type="component" value="Unassembled WGS sequence"/>
</dbReference>
<dbReference type="SMART" id="SM00822">
    <property type="entry name" value="PKS_KR"/>
    <property type="match status" value="1"/>
</dbReference>
<dbReference type="SUPFAM" id="SSF51735">
    <property type="entry name" value="NAD(P)-binding Rossmann-fold domains"/>
    <property type="match status" value="3"/>
</dbReference>
<dbReference type="CDD" id="cd08956">
    <property type="entry name" value="KR_3_FAS_SDR_x"/>
    <property type="match status" value="1"/>
</dbReference>